<keyword evidence="10" id="KW-0418">Kinase</keyword>
<keyword evidence="12 20" id="KW-1133">Transmembrane helix</keyword>
<sequence length="930" mass="102862">MTLHLQRRSGDSGAIRAAPFAGLRPTHAHRRQQQGVVNDLDYQSRAERTAEGLIIRSSFLNVVLRPAPHVFFHDAYPLGRDQAAQKLVRSEARHEAAVMAAVLCPAPPRALTGVPFLAVLLLVVLLQQASLLPLAMAQTTNLTVGDTLSPPGYITSPSGSFAFGFRAHDTDPAKFILATWLRLGDNSSGPPPPPQSVVWFAKESPMGATPNATSRSPTAAMCCGSVLTLIDSGNARFLGDDHTVLWESFWHPIDALLPGQTFQGMLFSKRADTEFTTGWFSLAAQDDGNVVLYIDLFTGDILQNAYWATGTNSLHGNTTITFDDQGGLSYTLYNGTVKTLISPLPSSDAGSNYLMFARMDPDGIVRTYFRPDNNGDEWTVSGTLPSEGGCDLKNNRMQGMCGPGSYCVETRERLNCLCPPGYTYIDAQHTNSGCTPAFEPQACGLGSPDGEFSLVEVPNTIWEISIYYKKFPSVTEQQCRDYCLHDCFCTAALMMKGSDCLELGALQFGRHDERTGQGATMLRPYMIIVPVCLGSLLVITVAILVAQRLVTTNRESQQQPLCSSVRAFSWKELYKATNGFEKLLGKGSFGEVYQGTIRSPQPHLIAVKKIVDSNEYSEQEFANEVQSIGQIHHRNLVRMIDYCKQGKHRMLVFEFMPGGSLRSFLFNAQKRRPPWRWRAEAAVAIARGLEYLHDGCSTPIIHCDIKPDNILLDEHGVPRITDFGISKMMGSQQVYTTVTHVRGTRGYIAPEWLRGDTHVDTKADVYSFGVMLLEMICCRRCQEPVTADMPERAEDDDEMVTLFGWAAQLVGARRTEVMVDGDLDIDTVEDTERVEKFARVALWCMEPNPLLRQTMHQVVQMLETRDGAQVEALPDPPSCHGVHVSVKNFHRQIPCGANLCFRLGASYEPVPSCEEMLYGPATRGWERADA</sequence>
<evidence type="ECO:0000256" key="9">
    <source>
        <dbReference type="ARBA" id="ARBA00022741"/>
    </source>
</evidence>
<keyword evidence="9 19" id="KW-0547">Nucleotide-binding</keyword>
<accession>A0A835B237</accession>
<evidence type="ECO:0000259" key="21">
    <source>
        <dbReference type="PROSITE" id="PS50011"/>
    </source>
</evidence>
<dbReference type="PANTHER" id="PTHR47976:SF10">
    <property type="entry name" value="RECEPTOR-LIKE SERINE_THREONINE-PROTEIN KINASE"/>
    <property type="match status" value="1"/>
</dbReference>
<proteinExistence type="predicted"/>
<dbReference type="Gene3D" id="1.10.510.10">
    <property type="entry name" value="Transferase(Phosphotransferase) domain 1"/>
    <property type="match status" value="1"/>
</dbReference>
<dbReference type="AlphaFoldDB" id="A0A835B237"/>
<evidence type="ECO:0000256" key="16">
    <source>
        <dbReference type="ARBA" id="ARBA00023180"/>
    </source>
</evidence>
<keyword evidence="8" id="KW-0430">Lectin</keyword>
<keyword evidence="5" id="KW-0808">Transferase</keyword>
<evidence type="ECO:0000256" key="15">
    <source>
        <dbReference type="ARBA" id="ARBA00023170"/>
    </source>
</evidence>
<dbReference type="PROSITE" id="PS00108">
    <property type="entry name" value="PROTEIN_KINASE_ST"/>
    <property type="match status" value="1"/>
</dbReference>
<evidence type="ECO:0000256" key="5">
    <source>
        <dbReference type="ARBA" id="ARBA00022679"/>
    </source>
</evidence>
<comment type="catalytic activity">
    <reaction evidence="18">
        <text>L-seryl-[protein] + ATP = O-phospho-L-seryl-[protein] + ADP + H(+)</text>
        <dbReference type="Rhea" id="RHEA:17989"/>
        <dbReference type="Rhea" id="RHEA-COMP:9863"/>
        <dbReference type="Rhea" id="RHEA-COMP:11604"/>
        <dbReference type="ChEBI" id="CHEBI:15378"/>
        <dbReference type="ChEBI" id="CHEBI:29999"/>
        <dbReference type="ChEBI" id="CHEBI:30616"/>
        <dbReference type="ChEBI" id="CHEBI:83421"/>
        <dbReference type="ChEBI" id="CHEBI:456216"/>
        <dbReference type="EC" id="2.7.11.1"/>
    </reaction>
</comment>
<keyword evidence="6 20" id="KW-0812">Transmembrane</keyword>
<dbReference type="InterPro" id="IPR036426">
    <property type="entry name" value="Bulb-type_lectin_dom_sf"/>
</dbReference>
<dbReference type="InterPro" id="IPR024171">
    <property type="entry name" value="SRK-like_kinase"/>
</dbReference>
<evidence type="ECO:0000256" key="14">
    <source>
        <dbReference type="ARBA" id="ARBA00023157"/>
    </source>
</evidence>
<dbReference type="FunFam" id="1.10.510.10:FF:000384">
    <property type="entry name" value="G-type lectin S-receptor-like serine/threonine-protein kinase"/>
    <property type="match status" value="1"/>
</dbReference>
<dbReference type="InterPro" id="IPR008271">
    <property type="entry name" value="Ser/Thr_kinase_AS"/>
</dbReference>
<evidence type="ECO:0000256" key="8">
    <source>
        <dbReference type="ARBA" id="ARBA00022734"/>
    </source>
</evidence>
<reference evidence="22" key="1">
    <citation type="submission" date="2020-07" db="EMBL/GenBank/DDBJ databases">
        <title>Genome sequence and genetic diversity analysis of an under-domesticated orphan crop, white fonio (Digitaria exilis).</title>
        <authorList>
            <person name="Bennetzen J.L."/>
            <person name="Chen S."/>
            <person name="Ma X."/>
            <person name="Wang X."/>
            <person name="Yssel A.E.J."/>
            <person name="Chaluvadi S.R."/>
            <person name="Johnson M."/>
            <person name="Gangashetty P."/>
            <person name="Hamidou F."/>
            <person name="Sanogo M.D."/>
            <person name="Zwaenepoel A."/>
            <person name="Wallace J."/>
            <person name="Van De Peer Y."/>
            <person name="Van Deynze A."/>
        </authorList>
    </citation>
    <scope>NUCLEOTIDE SEQUENCE</scope>
    <source>
        <tissue evidence="22">Leaves</tissue>
    </source>
</reference>
<dbReference type="Pfam" id="PF00069">
    <property type="entry name" value="Pkinase"/>
    <property type="match status" value="1"/>
</dbReference>
<feature type="binding site" evidence="19">
    <location>
        <position position="609"/>
    </location>
    <ligand>
        <name>ATP</name>
        <dbReference type="ChEBI" id="CHEBI:30616"/>
    </ligand>
</feature>
<comment type="catalytic activity">
    <reaction evidence="17">
        <text>L-threonyl-[protein] + ATP = O-phospho-L-threonyl-[protein] + ADP + H(+)</text>
        <dbReference type="Rhea" id="RHEA:46608"/>
        <dbReference type="Rhea" id="RHEA-COMP:11060"/>
        <dbReference type="Rhea" id="RHEA-COMP:11605"/>
        <dbReference type="ChEBI" id="CHEBI:15378"/>
        <dbReference type="ChEBI" id="CHEBI:30013"/>
        <dbReference type="ChEBI" id="CHEBI:30616"/>
        <dbReference type="ChEBI" id="CHEBI:61977"/>
        <dbReference type="ChEBI" id="CHEBI:456216"/>
        <dbReference type="EC" id="2.7.11.1"/>
    </reaction>
</comment>
<keyword evidence="13 20" id="KW-0472">Membrane</keyword>
<dbReference type="SMART" id="SM00220">
    <property type="entry name" value="S_TKc"/>
    <property type="match status" value="1"/>
</dbReference>
<dbReference type="OrthoDB" id="5857966at2759"/>
<keyword evidence="14" id="KW-1015">Disulfide bond</keyword>
<keyword evidence="16" id="KW-0325">Glycoprotein</keyword>
<evidence type="ECO:0000256" key="4">
    <source>
        <dbReference type="ARBA" id="ARBA00022536"/>
    </source>
</evidence>
<evidence type="ECO:0000256" key="17">
    <source>
        <dbReference type="ARBA" id="ARBA00047899"/>
    </source>
</evidence>
<protein>
    <recommendedName>
        <fullName evidence="2">non-specific serine/threonine protein kinase</fullName>
        <ecNumber evidence="2">2.7.11.1</ecNumber>
    </recommendedName>
</protein>
<dbReference type="GO" id="GO:0005524">
    <property type="term" value="F:ATP binding"/>
    <property type="evidence" value="ECO:0007669"/>
    <property type="project" value="UniProtKB-UniRule"/>
</dbReference>
<dbReference type="PROSITE" id="PS50011">
    <property type="entry name" value="PROTEIN_KINASE_DOM"/>
    <property type="match status" value="1"/>
</dbReference>
<evidence type="ECO:0000256" key="20">
    <source>
        <dbReference type="SAM" id="Phobius"/>
    </source>
</evidence>
<evidence type="ECO:0000256" key="13">
    <source>
        <dbReference type="ARBA" id="ARBA00023136"/>
    </source>
</evidence>
<dbReference type="FunFam" id="3.30.200.20:FF:000059">
    <property type="entry name" value="S-receptor-like serine/threonine-protein kinase"/>
    <property type="match status" value="1"/>
</dbReference>
<dbReference type="Proteomes" id="UP000636709">
    <property type="component" value="Unassembled WGS sequence"/>
</dbReference>
<organism evidence="22 23">
    <name type="scientific">Digitaria exilis</name>
    <dbReference type="NCBI Taxonomy" id="1010633"/>
    <lineage>
        <taxon>Eukaryota</taxon>
        <taxon>Viridiplantae</taxon>
        <taxon>Streptophyta</taxon>
        <taxon>Embryophyta</taxon>
        <taxon>Tracheophyta</taxon>
        <taxon>Spermatophyta</taxon>
        <taxon>Magnoliopsida</taxon>
        <taxon>Liliopsida</taxon>
        <taxon>Poales</taxon>
        <taxon>Poaceae</taxon>
        <taxon>PACMAD clade</taxon>
        <taxon>Panicoideae</taxon>
        <taxon>Panicodae</taxon>
        <taxon>Paniceae</taxon>
        <taxon>Anthephorinae</taxon>
        <taxon>Digitaria</taxon>
    </lineage>
</organism>
<keyword evidence="4" id="KW-0245">EGF-like domain</keyword>
<dbReference type="PROSITE" id="PS00107">
    <property type="entry name" value="PROTEIN_KINASE_ATP"/>
    <property type="match status" value="1"/>
</dbReference>
<dbReference type="InterPro" id="IPR051343">
    <property type="entry name" value="G-type_lectin_kinases/EP1-like"/>
</dbReference>
<dbReference type="GO" id="GO:0030246">
    <property type="term" value="F:carbohydrate binding"/>
    <property type="evidence" value="ECO:0007669"/>
    <property type="project" value="UniProtKB-KW"/>
</dbReference>
<keyword evidence="7" id="KW-0732">Signal</keyword>
<dbReference type="GO" id="GO:0004674">
    <property type="term" value="F:protein serine/threonine kinase activity"/>
    <property type="evidence" value="ECO:0007669"/>
    <property type="project" value="UniProtKB-KW"/>
</dbReference>
<dbReference type="InterPro" id="IPR000719">
    <property type="entry name" value="Prot_kinase_dom"/>
</dbReference>
<feature type="transmembrane region" description="Helical" evidence="20">
    <location>
        <begin position="525"/>
        <end position="546"/>
    </location>
</feature>
<evidence type="ECO:0000256" key="3">
    <source>
        <dbReference type="ARBA" id="ARBA00022527"/>
    </source>
</evidence>
<keyword evidence="11 19" id="KW-0067">ATP-binding</keyword>
<evidence type="ECO:0000256" key="12">
    <source>
        <dbReference type="ARBA" id="ARBA00022989"/>
    </source>
</evidence>
<evidence type="ECO:0000256" key="7">
    <source>
        <dbReference type="ARBA" id="ARBA00022729"/>
    </source>
</evidence>
<dbReference type="GO" id="GO:0016020">
    <property type="term" value="C:membrane"/>
    <property type="evidence" value="ECO:0007669"/>
    <property type="project" value="UniProtKB-SubCell"/>
</dbReference>
<dbReference type="InterPro" id="IPR017441">
    <property type="entry name" value="Protein_kinase_ATP_BS"/>
</dbReference>
<evidence type="ECO:0000256" key="2">
    <source>
        <dbReference type="ARBA" id="ARBA00012513"/>
    </source>
</evidence>
<evidence type="ECO:0000256" key="6">
    <source>
        <dbReference type="ARBA" id="ARBA00022692"/>
    </source>
</evidence>
<dbReference type="Gene3D" id="2.90.10.10">
    <property type="entry name" value="Bulb-type lectin domain"/>
    <property type="match status" value="1"/>
</dbReference>
<evidence type="ECO:0000256" key="11">
    <source>
        <dbReference type="ARBA" id="ARBA00022840"/>
    </source>
</evidence>
<name>A0A835B237_9POAL</name>
<dbReference type="PANTHER" id="PTHR47976">
    <property type="entry name" value="G-TYPE LECTIN S-RECEPTOR-LIKE SERINE/THREONINE-PROTEIN KINASE SD2-5"/>
    <property type="match status" value="1"/>
</dbReference>
<evidence type="ECO:0000313" key="23">
    <source>
        <dbReference type="Proteomes" id="UP000636709"/>
    </source>
</evidence>
<dbReference type="PIRSF" id="PIRSF000641">
    <property type="entry name" value="SRK"/>
    <property type="match status" value="1"/>
</dbReference>
<keyword evidence="15" id="KW-0675">Receptor</keyword>
<evidence type="ECO:0000256" key="10">
    <source>
        <dbReference type="ARBA" id="ARBA00022777"/>
    </source>
</evidence>
<evidence type="ECO:0000256" key="18">
    <source>
        <dbReference type="ARBA" id="ARBA00048679"/>
    </source>
</evidence>
<dbReference type="InterPro" id="IPR011009">
    <property type="entry name" value="Kinase-like_dom_sf"/>
</dbReference>
<dbReference type="SUPFAM" id="SSF51110">
    <property type="entry name" value="alpha-D-mannose-specific plant lectins"/>
    <property type="match status" value="2"/>
</dbReference>
<feature type="domain" description="Protein kinase" evidence="21">
    <location>
        <begin position="578"/>
        <end position="865"/>
    </location>
</feature>
<keyword evidence="3" id="KW-0723">Serine/threonine-protein kinase</keyword>
<comment type="subcellular location">
    <subcellularLocation>
        <location evidence="1">Membrane</location>
        <topology evidence="1">Single-pass type I membrane protein</topology>
    </subcellularLocation>
</comment>
<evidence type="ECO:0000313" key="22">
    <source>
        <dbReference type="EMBL" id="KAF8687777.1"/>
    </source>
</evidence>
<evidence type="ECO:0000256" key="1">
    <source>
        <dbReference type="ARBA" id="ARBA00004479"/>
    </source>
</evidence>
<comment type="caution">
    <text evidence="22">The sequence shown here is derived from an EMBL/GenBank/DDBJ whole genome shotgun (WGS) entry which is preliminary data.</text>
</comment>
<gene>
    <name evidence="22" type="ORF">HU200_042713</name>
</gene>
<evidence type="ECO:0000256" key="19">
    <source>
        <dbReference type="PROSITE-ProRule" id="PRU10141"/>
    </source>
</evidence>
<keyword evidence="23" id="KW-1185">Reference proteome</keyword>
<dbReference type="SUPFAM" id="SSF56112">
    <property type="entry name" value="Protein kinase-like (PK-like)"/>
    <property type="match status" value="1"/>
</dbReference>
<dbReference type="EC" id="2.7.11.1" evidence="2"/>
<dbReference type="EMBL" id="JACEFO010002054">
    <property type="protein sequence ID" value="KAF8687777.1"/>
    <property type="molecule type" value="Genomic_DNA"/>
</dbReference>
<dbReference type="Gene3D" id="3.30.200.20">
    <property type="entry name" value="Phosphorylase Kinase, domain 1"/>
    <property type="match status" value="1"/>
</dbReference>